<geneLocation type="plasmid" evidence="3 4">
    <name>pROB01</name>
</geneLocation>
<evidence type="ECO:0000256" key="1">
    <source>
        <dbReference type="SAM" id="MobiDB-lite"/>
    </source>
</evidence>
<evidence type="ECO:0000259" key="2">
    <source>
        <dbReference type="Pfam" id="PF13676"/>
    </source>
</evidence>
<dbReference type="EMBL" id="AP011116">
    <property type="protein sequence ID" value="BAH55646.1"/>
    <property type="molecule type" value="Genomic_DNA"/>
</dbReference>
<dbReference type="HOGENOM" id="CLU_1495095_0_0_11"/>
<evidence type="ECO:0000313" key="3">
    <source>
        <dbReference type="EMBL" id="BAH55646.1"/>
    </source>
</evidence>
<dbReference type="Gene3D" id="3.40.50.10140">
    <property type="entry name" value="Toll/interleukin-1 receptor homology (TIR) domain"/>
    <property type="match status" value="1"/>
</dbReference>
<dbReference type="PATRIC" id="fig|632772.20.peg.7864"/>
<feature type="compositionally biased region" description="Low complexity" evidence="1">
    <location>
        <begin position="19"/>
        <end position="31"/>
    </location>
</feature>
<sequence length="180" mass="20205">MPQHGAALTRRAATPHPTPVNRRTPPTTPHRYMPSPRIREGYDLGVTSAEGKHVFISYVKEDQQQVDQLCKILDAAQIPYWRDRTSLAPGDNWKAKIRDAIRSGALIFLACFSDNSRARPKTVMNEELTLAVEEFRQMAPGVTWLIPVRFDDGKIPGWDLGAGRVLGDLNYVDLFGANYT</sequence>
<keyword evidence="3" id="KW-0614">Plasmid</keyword>
<dbReference type="InterPro" id="IPR000157">
    <property type="entry name" value="TIR_dom"/>
</dbReference>
<organism evidence="3 4">
    <name type="scientific">Rhodococcus opacus (strain B4)</name>
    <dbReference type="NCBI Taxonomy" id="632772"/>
    <lineage>
        <taxon>Bacteria</taxon>
        <taxon>Bacillati</taxon>
        <taxon>Actinomycetota</taxon>
        <taxon>Actinomycetes</taxon>
        <taxon>Mycobacteriales</taxon>
        <taxon>Nocardiaceae</taxon>
        <taxon>Rhodococcus</taxon>
    </lineage>
</organism>
<feature type="domain" description="TIR" evidence="2">
    <location>
        <begin position="54"/>
        <end position="176"/>
    </location>
</feature>
<dbReference type="GO" id="GO:0007165">
    <property type="term" value="P:signal transduction"/>
    <property type="evidence" value="ECO:0007669"/>
    <property type="project" value="InterPro"/>
</dbReference>
<dbReference type="AlphaFoldDB" id="C1BCQ2"/>
<dbReference type="Pfam" id="PF13676">
    <property type="entry name" value="TIR_2"/>
    <property type="match status" value="1"/>
</dbReference>
<protein>
    <recommendedName>
        <fullName evidence="2">TIR domain-containing protein</fullName>
    </recommendedName>
</protein>
<reference evidence="3 4" key="1">
    <citation type="submission" date="2009-03" db="EMBL/GenBank/DDBJ databases">
        <title>Comparison of the complete genome sequences of Rhodococcus erythropolis PR4 and Rhodococcus opacus B4.</title>
        <authorList>
            <person name="Takarada H."/>
            <person name="Sekine M."/>
            <person name="Hosoyama A."/>
            <person name="Yamada R."/>
            <person name="Fujisawa T."/>
            <person name="Omata S."/>
            <person name="Shimizu A."/>
            <person name="Tsukatani N."/>
            <person name="Tanikawa S."/>
            <person name="Fujita N."/>
            <person name="Harayama S."/>
        </authorList>
    </citation>
    <scope>NUCLEOTIDE SEQUENCE [LARGE SCALE GENOMIC DNA]</scope>
    <source>
        <strain evidence="3 4">B4</strain>
        <plasmid evidence="3 4">pROB01</plasmid>
    </source>
</reference>
<proteinExistence type="predicted"/>
<dbReference type="KEGG" id="rop:ROP_pROB01-01470"/>
<dbReference type="InterPro" id="IPR035897">
    <property type="entry name" value="Toll_tir_struct_dom_sf"/>
</dbReference>
<evidence type="ECO:0000313" key="4">
    <source>
        <dbReference type="Proteomes" id="UP000002212"/>
    </source>
</evidence>
<dbReference type="Proteomes" id="UP000002212">
    <property type="component" value="Plasmid pROB01"/>
</dbReference>
<gene>
    <name evidence="3" type="ordered locus">ROP_pROB01-01470</name>
</gene>
<accession>C1BCQ2</accession>
<feature type="region of interest" description="Disordered" evidence="1">
    <location>
        <begin position="1"/>
        <end position="36"/>
    </location>
</feature>
<name>C1BCQ2_RHOOB</name>
<dbReference type="SUPFAM" id="SSF52200">
    <property type="entry name" value="Toll/Interleukin receptor TIR domain"/>
    <property type="match status" value="1"/>
</dbReference>